<dbReference type="GeneID" id="106667065"/>
<evidence type="ECO:0000313" key="2">
    <source>
        <dbReference type="EnsemblMetazoa" id="XP_014250213.1"/>
    </source>
</evidence>
<dbReference type="AlphaFoldDB" id="A0A8I6RYE0"/>
<dbReference type="PANTHER" id="PTHR12358:SF31">
    <property type="entry name" value="ACYLGLYCEROL KINASE, MITOCHONDRIAL"/>
    <property type="match status" value="1"/>
</dbReference>
<dbReference type="InterPro" id="IPR016064">
    <property type="entry name" value="NAD/diacylglycerol_kinase_sf"/>
</dbReference>
<feature type="domain" description="DAGKc" evidence="1">
    <location>
        <begin position="61"/>
        <end position="201"/>
    </location>
</feature>
<dbReference type="Proteomes" id="UP000494040">
    <property type="component" value="Unassembled WGS sequence"/>
</dbReference>
<dbReference type="InterPro" id="IPR050187">
    <property type="entry name" value="Lipid_Phosphate_FormReg"/>
</dbReference>
<name>A0A8I6RYE0_CIMLE</name>
<dbReference type="Gene3D" id="3.40.50.10330">
    <property type="entry name" value="Probable inorganic polyphosphate/atp-NAD kinase, domain 1"/>
    <property type="match status" value="1"/>
</dbReference>
<evidence type="ECO:0000313" key="3">
    <source>
        <dbReference type="Proteomes" id="UP000494040"/>
    </source>
</evidence>
<sequence>MGKIANLVKVVRNNWKKSLFATGVVFYGVDYAVDQYRVSCLMRAYCESALKYGDAPVGKEHKVRRITVILNPAANKKRAKKQFESYCAPLLYLSGVYVSILETEKEGHARNLVDKIDPRTDALVIAGGDGTLSEAVTGLMRSNGELCKIPIGVLPLGQRNSLASILFERDDSNKVEKMAQATMAIIKGNTKPIDVFRIEPLDKAEESNPKPVYGVGTLEWGLRRELRRQAENFWYLGPLGQFATLVFHGSSVHTTSNRGLIQARLRFSPPCAGCNKCYKYRPDLVVIKPEPVPNASKWWNFSSLKNRRLMTQTVEPAVDYTKINNEHCSVMEEKVVKTSDLYLTTSISNEISNIPKITLKIGPVVDHQGQLLSDGLKLLQENDSVVVDELEAKQVEITPLLEKVNYRSKEKEDCIAIDNEDYEVRPIKVTILPNSVKVFCN</sequence>
<dbReference type="GO" id="GO:0016020">
    <property type="term" value="C:membrane"/>
    <property type="evidence" value="ECO:0007669"/>
    <property type="project" value="TreeGrafter"/>
</dbReference>
<dbReference type="Pfam" id="PF00781">
    <property type="entry name" value="DAGK_cat"/>
    <property type="match status" value="1"/>
</dbReference>
<dbReference type="PANTHER" id="PTHR12358">
    <property type="entry name" value="SPHINGOSINE KINASE"/>
    <property type="match status" value="1"/>
</dbReference>
<dbReference type="SUPFAM" id="SSF111331">
    <property type="entry name" value="NAD kinase/diacylglycerol kinase-like"/>
    <property type="match status" value="1"/>
</dbReference>
<dbReference type="InterPro" id="IPR001206">
    <property type="entry name" value="Diacylglycerol_kinase_cat_dom"/>
</dbReference>
<dbReference type="InterPro" id="IPR017438">
    <property type="entry name" value="ATP-NAD_kinase_N"/>
</dbReference>
<evidence type="ECO:0000259" key="1">
    <source>
        <dbReference type="PROSITE" id="PS50146"/>
    </source>
</evidence>
<dbReference type="GO" id="GO:0001729">
    <property type="term" value="F:ceramide kinase activity"/>
    <property type="evidence" value="ECO:0007669"/>
    <property type="project" value="TreeGrafter"/>
</dbReference>
<dbReference type="PROSITE" id="PS50146">
    <property type="entry name" value="DAGK"/>
    <property type="match status" value="1"/>
</dbReference>
<proteinExistence type="predicted"/>
<reference evidence="2" key="1">
    <citation type="submission" date="2022-01" db="UniProtKB">
        <authorList>
            <consortium name="EnsemblMetazoa"/>
        </authorList>
    </citation>
    <scope>IDENTIFICATION</scope>
</reference>
<dbReference type="EnsemblMetazoa" id="XM_014394727.2">
    <property type="protein sequence ID" value="XP_014250213.1"/>
    <property type="gene ID" value="LOC106667065"/>
</dbReference>
<dbReference type="RefSeq" id="XP_014250213.1">
    <property type="nucleotide sequence ID" value="XM_014394727.2"/>
</dbReference>
<accession>A0A8I6RYE0</accession>
<dbReference type="CTD" id="326168"/>
<dbReference type="GO" id="GO:0005739">
    <property type="term" value="C:mitochondrion"/>
    <property type="evidence" value="ECO:0007669"/>
    <property type="project" value="TreeGrafter"/>
</dbReference>
<dbReference type="OrthoDB" id="9979394at2759"/>
<organism evidence="2 3">
    <name type="scientific">Cimex lectularius</name>
    <name type="common">Bed bug</name>
    <name type="synonym">Acanthia lectularia</name>
    <dbReference type="NCBI Taxonomy" id="79782"/>
    <lineage>
        <taxon>Eukaryota</taxon>
        <taxon>Metazoa</taxon>
        <taxon>Ecdysozoa</taxon>
        <taxon>Arthropoda</taxon>
        <taxon>Hexapoda</taxon>
        <taxon>Insecta</taxon>
        <taxon>Pterygota</taxon>
        <taxon>Neoptera</taxon>
        <taxon>Paraneoptera</taxon>
        <taxon>Hemiptera</taxon>
        <taxon>Heteroptera</taxon>
        <taxon>Panheteroptera</taxon>
        <taxon>Cimicomorpha</taxon>
        <taxon>Cimicidae</taxon>
        <taxon>Cimex</taxon>
    </lineage>
</organism>
<dbReference type="GO" id="GO:0004143">
    <property type="term" value="F:ATP-dependent diacylglycerol kinase activity"/>
    <property type="evidence" value="ECO:0007669"/>
    <property type="project" value="TreeGrafter"/>
</dbReference>
<dbReference type="GO" id="GO:0046512">
    <property type="term" value="P:sphingosine biosynthetic process"/>
    <property type="evidence" value="ECO:0007669"/>
    <property type="project" value="TreeGrafter"/>
</dbReference>
<protein>
    <recommendedName>
        <fullName evidence="1">DAGKc domain-containing protein</fullName>
    </recommendedName>
</protein>
<dbReference type="SMART" id="SM00046">
    <property type="entry name" value="DAGKc"/>
    <property type="match status" value="1"/>
</dbReference>
<dbReference type="GO" id="GO:0047620">
    <property type="term" value="F:acylglycerol kinase activity"/>
    <property type="evidence" value="ECO:0007669"/>
    <property type="project" value="TreeGrafter"/>
</dbReference>
<keyword evidence="3" id="KW-1185">Reference proteome</keyword>
<dbReference type="GO" id="GO:0046513">
    <property type="term" value="P:ceramide biosynthetic process"/>
    <property type="evidence" value="ECO:0007669"/>
    <property type="project" value="TreeGrafter"/>
</dbReference>